<comment type="caution">
    <text evidence="1">The sequence shown here is derived from an EMBL/GenBank/DDBJ whole genome shotgun (WGS) entry which is preliminary data.</text>
</comment>
<reference evidence="1 2" key="1">
    <citation type="submission" date="2021-06" db="EMBL/GenBank/DDBJ databases">
        <title>Caerostris extrusa draft genome.</title>
        <authorList>
            <person name="Kono N."/>
            <person name="Arakawa K."/>
        </authorList>
    </citation>
    <scope>NUCLEOTIDE SEQUENCE [LARGE SCALE GENOMIC DNA]</scope>
</reference>
<proteinExistence type="predicted"/>
<evidence type="ECO:0000313" key="1">
    <source>
        <dbReference type="EMBL" id="GIY97381.1"/>
    </source>
</evidence>
<dbReference type="AlphaFoldDB" id="A0AAV4XTR1"/>
<keyword evidence="2" id="KW-1185">Reference proteome</keyword>
<protein>
    <submittedName>
        <fullName evidence="1">Uncharacterized protein</fullName>
    </submittedName>
</protein>
<gene>
    <name evidence="1" type="ORF">CEXT_617251</name>
</gene>
<name>A0AAV4XTR1_CAEEX</name>
<organism evidence="1 2">
    <name type="scientific">Caerostris extrusa</name>
    <name type="common">Bark spider</name>
    <name type="synonym">Caerostris bankana</name>
    <dbReference type="NCBI Taxonomy" id="172846"/>
    <lineage>
        <taxon>Eukaryota</taxon>
        <taxon>Metazoa</taxon>
        <taxon>Ecdysozoa</taxon>
        <taxon>Arthropoda</taxon>
        <taxon>Chelicerata</taxon>
        <taxon>Arachnida</taxon>
        <taxon>Araneae</taxon>
        <taxon>Araneomorphae</taxon>
        <taxon>Entelegynae</taxon>
        <taxon>Araneoidea</taxon>
        <taxon>Araneidae</taxon>
        <taxon>Caerostris</taxon>
    </lineage>
</organism>
<sequence length="116" mass="13112">MTHPLFHKSKINCRVEKSTCPLYWQSAKTEVPASYKWSILVEIFTFTAARATTHKNNRSLPELNGLLNASDEGVDGQLHKSNLSLFHAQSLNEKETFIRNTPSHIINPLKPHSLMG</sequence>
<dbReference type="Proteomes" id="UP001054945">
    <property type="component" value="Unassembled WGS sequence"/>
</dbReference>
<accession>A0AAV4XTR1</accession>
<evidence type="ECO:0000313" key="2">
    <source>
        <dbReference type="Proteomes" id="UP001054945"/>
    </source>
</evidence>
<dbReference type="EMBL" id="BPLR01018153">
    <property type="protein sequence ID" value="GIY97381.1"/>
    <property type="molecule type" value="Genomic_DNA"/>
</dbReference>